<dbReference type="Proteomes" id="UP000221653">
    <property type="component" value="Unassembled WGS sequence"/>
</dbReference>
<keyword evidence="9" id="KW-1185">Reference proteome</keyword>
<evidence type="ECO:0000256" key="3">
    <source>
        <dbReference type="ARBA" id="ARBA00022692"/>
    </source>
</evidence>
<feature type="transmembrane region" description="Helical" evidence="6">
    <location>
        <begin position="162"/>
        <end position="185"/>
    </location>
</feature>
<proteinExistence type="predicted"/>
<feature type="transmembrane region" description="Helical" evidence="6">
    <location>
        <begin position="336"/>
        <end position="355"/>
    </location>
</feature>
<keyword evidence="3 6" id="KW-0812">Transmembrane</keyword>
<dbReference type="Pfam" id="PF05425">
    <property type="entry name" value="CopD"/>
    <property type="match status" value="1"/>
</dbReference>
<evidence type="ECO:0000256" key="1">
    <source>
        <dbReference type="ARBA" id="ARBA00004651"/>
    </source>
</evidence>
<feature type="transmembrane region" description="Helical" evidence="6">
    <location>
        <begin position="540"/>
        <end position="558"/>
    </location>
</feature>
<feature type="transmembrane region" description="Helical" evidence="6">
    <location>
        <begin position="579"/>
        <end position="606"/>
    </location>
</feature>
<name>A0A2A9DQH8_9CORY</name>
<dbReference type="Pfam" id="PF09678">
    <property type="entry name" value="Caa3_CtaG"/>
    <property type="match status" value="1"/>
</dbReference>
<accession>A0A2A9DQH8</accession>
<keyword evidence="4 6" id="KW-1133">Transmembrane helix</keyword>
<dbReference type="STRING" id="1724.GCA_001044175_01720"/>
<feature type="transmembrane region" description="Helical" evidence="6">
    <location>
        <begin position="31"/>
        <end position="50"/>
    </location>
</feature>
<evidence type="ECO:0000313" key="9">
    <source>
        <dbReference type="Proteomes" id="UP000221653"/>
    </source>
</evidence>
<keyword evidence="5 6" id="KW-0472">Membrane</keyword>
<feature type="transmembrane region" description="Helical" evidence="6">
    <location>
        <begin position="75"/>
        <end position="97"/>
    </location>
</feature>
<dbReference type="InterPro" id="IPR019108">
    <property type="entry name" value="Caa3_assmbl_CtaG-rel"/>
</dbReference>
<dbReference type="InterPro" id="IPR032694">
    <property type="entry name" value="CopC/D"/>
</dbReference>
<feature type="transmembrane region" description="Helical" evidence="6">
    <location>
        <begin position="395"/>
        <end position="415"/>
    </location>
</feature>
<reference evidence="8 9" key="1">
    <citation type="submission" date="2017-10" db="EMBL/GenBank/DDBJ databases">
        <title>Sequencing the genomes of 1000 actinobacteria strains.</title>
        <authorList>
            <person name="Klenk H.-P."/>
        </authorList>
    </citation>
    <scope>NUCLEOTIDE SEQUENCE [LARGE SCALE GENOMIC DNA]</scope>
    <source>
        <strain evidence="8 9">DSM 20688</strain>
    </source>
</reference>
<evidence type="ECO:0000256" key="6">
    <source>
        <dbReference type="SAM" id="Phobius"/>
    </source>
</evidence>
<dbReference type="PANTHER" id="PTHR34820">
    <property type="entry name" value="INNER MEMBRANE PROTEIN YEBZ"/>
    <property type="match status" value="1"/>
</dbReference>
<feature type="domain" description="Copper resistance protein D" evidence="7">
    <location>
        <begin position="258"/>
        <end position="353"/>
    </location>
</feature>
<feature type="transmembrane region" description="Helical" evidence="6">
    <location>
        <begin position="506"/>
        <end position="528"/>
    </location>
</feature>
<dbReference type="GO" id="GO:0005886">
    <property type="term" value="C:plasma membrane"/>
    <property type="evidence" value="ECO:0007669"/>
    <property type="project" value="UniProtKB-SubCell"/>
</dbReference>
<dbReference type="PANTHER" id="PTHR34820:SF4">
    <property type="entry name" value="INNER MEMBRANE PROTEIN YEBZ"/>
    <property type="match status" value="1"/>
</dbReference>
<evidence type="ECO:0000259" key="7">
    <source>
        <dbReference type="Pfam" id="PF05425"/>
    </source>
</evidence>
<feature type="transmembrane region" description="Helical" evidence="6">
    <location>
        <begin position="266"/>
        <end position="284"/>
    </location>
</feature>
<comment type="subcellular location">
    <subcellularLocation>
        <location evidence="1">Cell membrane</location>
        <topology evidence="1">Multi-pass membrane protein</topology>
    </subcellularLocation>
</comment>
<gene>
    <name evidence="8" type="ORF">ATK06_1257</name>
</gene>
<evidence type="ECO:0000256" key="4">
    <source>
        <dbReference type="ARBA" id="ARBA00022989"/>
    </source>
</evidence>
<dbReference type="RefSeq" id="WP_098389018.1">
    <property type="nucleotide sequence ID" value="NZ_LS483464.1"/>
</dbReference>
<feature type="transmembrane region" description="Helical" evidence="6">
    <location>
        <begin position="296"/>
        <end position="316"/>
    </location>
</feature>
<feature type="transmembrane region" description="Helical" evidence="6">
    <location>
        <begin position="197"/>
        <end position="216"/>
    </location>
</feature>
<organism evidence="8 9">
    <name type="scientific">Corynebacterium renale</name>
    <dbReference type="NCBI Taxonomy" id="1724"/>
    <lineage>
        <taxon>Bacteria</taxon>
        <taxon>Bacillati</taxon>
        <taxon>Actinomycetota</taxon>
        <taxon>Actinomycetes</taxon>
        <taxon>Mycobacteriales</taxon>
        <taxon>Corynebacteriaceae</taxon>
        <taxon>Corynebacterium</taxon>
    </lineage>
</organism>
<sequence>MVEQVADKGVQGSKVTSDVEKPSVKSSWPLYILYALIAGVVGAGISWGFLSDSLAALGIPDPGRFTTAGLPFFRAASWMVVSLAVGSFLASAFLISPRLPGEDNGKILQARLTVDGHLAARTGSVALIAYALIALLMIPLTLSDVSGTPFARTLQPDMWSVAISQVSTALAWLWVALIAGVVGIAGLFSHKWSSQPLLFVGAILSVIPLGMEGHSASGGDHDYGTNSYLWHLVFLVIWVGGLMALIAHCRRLGPGMATAVRRYSTLALISIIVMAASGIVNALIRVEPQDWLTSTYGLIIVAKMVGVVVLGVFGYVHRSLAIPQLKRGDAGTFRRVAIVEVAIMAAVTGIAITMGRTPPPPPRDPNLSPMAIKVGFDLYEAPTFWNVWTMWRFDIMFSAIAIVLAALYIYGVVKLRRRGEEWPAMRTFWFLLGCFTLAVMMSSGMGMNMMALFSMHMVVHMGLTMVVPVFLVLGAPLTLIMKVVPPGPPGTPGMHEWVQALCSNRLIAFITHPAVNTIQFVAFFYFLYITPLYPILVQDHGGHVGMNFLFLISGYIYFWDMIGVDPVPNRRSPMVRLMWLVFSMPFHLFFGVYLMQLTDIIAYDFYSQLGHPWNPDLLQDQKVGGGIAWASGSFPLVVVFGVLFYQWRKDDKRQEKEYDAHADAEGDDEMDAYNQWLAQMNQGRGE</sequence>
<comment type="caution">
    <text evidence="8">The sequence shown here is derived from an EMBL/GenBank/DDBJ whole genome shotgun (WGS) entry which is preliminary data.</text>
</comment>
<feature type="transmembrane region" description="Helical" evidence="6">
    <location>
        <begin position="228"/>
        <end position="246"/>
    </location>
</feature>
<protein>
    <submittedName>
        <fullName evidence="8">Putative copper resistance protein D</fullName>
    </submittedName>
</protein>
<dbReference type="InterPro" id="IPR008457">
    <property type="entry name" value="Cu-R_CopD_dom"/>
</dbReference>
<feature type="transmembrane region" description="Helical" evidence="6">
    <location>
        <begin position="118"/>
        <end position="142"/>
    </location>
</feature>
<dbReference type="AlphaFoldDB" id="A0A2A9DQH8"/>
<dbReference type="EMBL" id="PDJF01000001">
    <property type="protein sequence ID" value="PFG28160.1"/>
    <property type="molecule type" value="Genomic_DNA"/>
</dbReference>
<evidence type="ECO:0000313" key="8">
    <source>
        <dbReference type="EMBL" id="PFG28160.1"/>
    </source>
</evidence>
<dbReference type="GO" id="GO:0006825">
    <property type="term" value="P:copper ion transport"/>
    <property type="evidence" value="ECO:0007669"/>
    <property type="project" value="InterPro"/>
</dbReference>
<evidence type="ECO:0000256" key="2">
    <source>
        <dbReference type="ARBA" id="ARBA00022475"/>
    </source>
</evidence>
<keyword evidence="2" id="KW-1003">Cell membrane</keyword>
<dbReference type="OrthoDB" id="5241646at2"/>
<evidence type="ECO:0000256" key="5">
    <source>
        <dbReference type="ARBA" id="ARBA00023136"/>
    </source>
</evidence>
<feature type="transmembrane region" description="Helical" evidence="6">
    <location>
        <begin position="427"/>
        <end position="453"/>
    </location>
</feature>
<feature type="transmembrane region" description="Helical" evidence="6">
    <location>
        <begin position="626"/>
        <end position="647"/>
    </location>
</feature>
<feature type="transmembrane region" description="Helical" evidence="6">
    <location>
        <begin position="465"/>
        <end position="485"/>
    </location>
</feature>